<gene>
    <name evidence="1" type="ORF">DGUA_6G020997</name>
</gene>
<dbReference type="OrthoDB" id="10263032at2759"/>
<reference evidence="2" key="1">
    <citation type="submission" date="2018-01" db="EMBL/GenBank/DDBJ databases">
        <authorList>
            <person name="Alioto T."/>
            <person name="Alioto T."/>
        </authorList>
    </citation>
    <scope>NUCLEOTIDE SEQUENCE [LARGE SCALE GENOMIC DNA]</scope>
</reference>
<dbReference type="Proteomes" id="UP000268350">
    <property type="component" value="Unassembled WGS sequence"/>
</dbReference>
<proteinExistence type="predicted"/>
<organism evidence="1 2">
    <name type="scientific">Drosophila guanche</name>
    <name type="common">Fruit fly</name>
    <dbReference type="NCBI Taxonomy" id="7266"/>
    <lineage>
        <taxon>Eukaryota</taxon>
        <taxon>Metazoa</taxon>
        <taxon>Ecdysozoa</taxon>
        <taxon>Arthropoda</taxon>
        <taxon>Hexapoda</taxon>
        <taxon>Insecta</taxon>
        <taxon>Pterygota</taxon>
        <taxon>Neoptera</taxon>
        <taxon>Endopterygota</taxon>
        <taxon>Diptera</taxon>
        <taxon>Brachycera</taxon>
        <taxon>Muscomorpha</taxon>
        <taxon>Ephydroidea</taxon>
        <taxon>Drosophilidae</taxon>
        <taxon>Drosophila</taxon>
        <taxon>Sophophora</taxon>
    </lineage>
</organism>
<evidence type="ECO:0000313" key="1">
    <source>
        <dbReference type="EMBL" id="SPP90074.1"/>
    </source>
</evidence>
<dbReference type="STRING" id="7266.A0A3B0K7M0"/>
<dbReference type="EMBL" id="OUUW01000067">
    <property type="protein sequence ID" value="SPP90074.1"/>
    <property type="molecule type" value="Genomic_DNA"/>
</dbReference>
<accession>A0A3B0K7M0</accession>
<dbReference type="AlphaFoldDB" id="A0A3B0K7M0"/>
<name>A0A3B0K7M0_DROGU</name>
<evidence type="ECO:0000313" key="2">
    <source>
        <dbReference type="Proteomes" id="UP000268350"/>
    </source>
</evidence>
<keyword evidence="2" id="KW-1185">Reference proteome</keyword>
<sequence>MLQSIQRARVVNKAHPEIHSCIIRFMKSLSSAFKQQPLNEHVQKVLDKATEELICSKTLQQLNDEFIAKHNASILHLYEGACSLYELDSSKKDTAINLVTSFNRNKIRLEVIFNFSQYRGARGTTTRERG</sequence>
<dbReference type="GO" id="GO:0016740">
    <property type="term" value="F:transferase activity"/>
    <property type="evidence" value="ECO:0007669"/>
    <property type="project" value="UniProtKB-KW"/>
</dbReference>
<keyword evidence="1" id="KW-0808">Transferase</keyword>
<protein>
    <submittedName>
        <fullName evidence="1">Blast:N-alpha-acetyltransferase 16, NatA auxiliary subunit</fullName>
    </submittedName>
</protein>